<dbReference type="EMBL" id="CP043621">
    <property type="protein sequence ID" value="QEP30575.1"/>
    <property type="molecule type" value="Genomic_DNA"/>
</dbReference>
<feature type="domain" description="N-acetyltransferase" evidence="1">
    <location>
        <begin position="1"/>
        <end position="100"/>
    </location>
</feature>
<dbReference type="Gene3D" id="3.40.630.30">
    <property type="match status" value="1"/>
</dbReference>
<dbReference type="PROSITE" id="PS51186">
    <property type="entry name" value="GNAT"/>
    <property type="match status" value="1"/>
</dbReference>
<evidence type="ECO:0000313" key="2">
    <source>
        <dbReference type="EMBL" id="QEP30575.1"/>
    </source>
</evidence>
<accession>A0A5C2H4I0</accession>
<evidence type="ECO:0000313" key="3">
    <source>
        <dbReference type="Proteomes" id="UP000237655"/>
    </source>
</evidence>
<name>A0A5C2H4I0_9RHOB</name>
<keyword evidence="3" id="KW-1185">Reference proteome</keyword>
<gene>
    <name evidence="2" type="ORF">C6Y53_20420</name>
</gene>
<geneLocation type="plasmid" evidence="2 3">
    <name>p3</name>
</geneLocation>
<keyword evidence="2" id="KW-0614">Plasmid</keyword>
<organism evidence="2 3">
    <name type="scientific">Pukyongiella litopenaei</name>
    <dbReference type="NCBI Taxonomy" id="2605946"/>
    <lineage>
        <taxon>Bacteria</taxon>
        <taxon>Pseudomonadati</taxon>
        <taxon>Pseudomonadota</taxon>
        <taxon>Alphaproteobacteria</taxon>
        <taxon>Rhodobacterales</taxon>
        <taxon>Paracoccaceae</taxon>
        <taxon>Pukyongiella</taxon>
    </lineage>
</organism>
<evidence type="ECO:0000259" key="1">
    <source>
        <dbReference type="PROSITE" id="PS51186"/>
    </source>
</evidence>
<dbReference type="InterPro" id="IPR016181">
    <property type="entry name" value="Acyl_CoA_acyltransferase"/>
</dbReference>
<proteinExistence type="predicted"/>
<sequence>MRIRSALEADVPAIAQLARELASHVADLDPGAETGALLRFGFGEDRWFDCLVAEIGTEVVGFASYGKRFEIHTRSRRLWLGDLVVIEPCRNRGMWIGMQN</sequence>
<dbReference type="RefSeq" id="WP_149615746.1">
    <property type="nucleotide sequence ID" value="NZ_CP043621.1"/>
</dbReference>
<dbReference type="GO" id="GO:0016747">
    <property type="term" value="F:acyltransferase activity, transferring groups other than amino-acyl groups"/>
    <property type="evidence" value="ECO:0007669"/>
    <property type="project" value="InterPro"/>
</dbReference>
<dbReference type="InterPro" id="IPR000182">
    <property type="entry name" value="GNAT_dom"/>
</dbReference>
<dbReference type="Pfam" id="PF00583">
    <property type="entry name" value="Acetyltransf_1"/>
    <property type="match status" value="1"/>
</dbReference>
<reference evidence="2 3" key="1">
    <citation type="submission" date="2019-09" db="EMBL/GenBank/DDBJ databases">
        <title>Novel bacterium SH-1.</title>
        <authorList>
            <person name="Kim Y.-S."/>
            <person name="Kim K.-H."/>
        </authorList>
    </citation>
    <scope>NUCLEOTIDE SEQUENCE [LARGE SCALE GENOMIC DNA]</scope>
    <source>
        <strain evidence="2 3">SH-1</strain>
        <plasmid evidence="2 3">p3</plasmid>
    </source>
</reference>
<dbReference type="CDD" id="cd04301">
    <property type="entry name" value="NAT_SF"/>
    <property type="match status" value="1"/>
</dbReference>
<dbReference type="AlphaFoldDB" id="A0A5C2H4I0"/>
<dbReference type="SUPFAM" id="SSF55729">
    <property type="entry name" value="Acyl-CoA N-acyltransferases (Nat)"/>
    <property type="match status" value="1"/>
</dbReference>
<protein>
    <recommendedName>
        <fullName evidence="1">N-acetyltransferase domain-containing protein</fullName>
    </recommendedName>
</protein>
<dbReference type="KEGG" id="thas:C6Y53_20420"/>
<dbReference type="Proteomes" id="UP000237655">
    <property type="component" value="Plasmid p3"/>
</dbReference>